<keyword evidence="1" id="KW-0560">Oxidoreductase</keyword>
<dbReference type="InterPro" id="IPR050493">
    <property type="entry name" value="FAD-dep_Monooxygenase_BioMet"/>
</dbReference>
<evidence type="ECO:0000313" key="6">
    <source>
        <dbReference type="Proteomes" id="UP000663824"/>
    </source>
</evidence>
<sequence>DLLNALYQACLADPLVTLETNRTVISVDERPKSIMVDCADGTRYDCNMVVAADGLWSSLRKFVHDDGAPLSVGYVTYRGT</sequence>
<dbReference type="Gene3D" id="3.50.50.60">
    <property type="entry name" value="FAD/NAD(P)-binding domain"/>
    <property type="match status" value="1"/>
</dbReference>
<comment type="caution">
    <text evidence="3">The sequence shown here is derived from an EMBL/GenBank/DDBJ whole genome shotgun (WGS) entry which is preliminary data.</text>
</comment>
<evidence type="ECO:0000256" key="2">
    <source>
        <dbReference type="ARBA" id="ARBA00023033"/>
    </source>
</evidence>
<evidence type="ECO:0000313" key="4">
    <source>
        <dbReference type="EMBL" id="CAF4702300.1"/>
    </source>
</evidence>
<proteinExistence type="predicted"/>
<gene>
    <name evidence="3" type="ORF">MBJ925_LOCUS25677</name>
    <name evidence="4" type="ORF">SMN809_LOCUS43101</name>
    <name evidence="5" type="ORF">SMN809_LOCUS50241</name>
</gene>
<keyword evidence="2" id="KW-0503">Monooxygenase</keyword>
<dbReference type="EMBL" id="CAJOBI010165757">
    <property type="protein sequence ID" value="CAF4868983.1"/>
    <property type="molecule type" value="Genomic_DNA"/>
</dbReference>
<evidence type="ECO:0000256" key="1">
    <source>
        <dbReference type="ARBA" id="ARBA00023002"/>
    </source>
</evidence>
<dbReference type="Proteomes" id="UP000676336">
    <property type="component" value="Unassembled WGS sequence"/>
</dbReference>
<dbReference type="AlphaFoldDB" id="A0A816UWN8"/>
<dbReference type="InterPro" id="IPR036188">
    <property type="entry name" value="FAD/NAD-bd_sf"/>
</dbReference>
<organism evidence="3 6">
    <name type="scientific">Rotaria magnacalcarata</name>
    <dbReference type="NCBI Taxonomy" id="392030"/>
    <lineage>
        <taxon>Eukaryota</taxon>
        <taxon>Metazoa</taxon>
        <taxon>Spiralia</taxon>
        <taxon>Gnathifera</taxon>
        <taxon>Rotifera</taxon>
        <taxon>Eurotatoria</taxon>
        <taxon>Bdelloidea</taxon>
        <taxon>Philodinida</taxon>
        <taxon>Philodinidae</taxon>
        <taxon>Rotaria</taxon>
    </lineage>
</organism>
<name>A0A816UWN8_9BILA</name>
<evidence type="ECO:0000313" key="3">
    <source>
        <dbReference type="EMBL" id="CAF2119639.1"/>
    </source>
</evidence>
<dbReference type="EMBL" id="CAJNRE010013591">
    <property type="protein sequence ID" value="CAF2119639.1"/>
    <property type="molecule type" value="Genomic_DNA"/>
</dbReference>
<reference evidence="3" key="1">
    <citation type="submission" date="2021-02" db="EMBL/GenBank/DDBJ databases">
        <authorList>
            <person name="Nowell W R."/>
        </authorList>
    </citation>
    <scope>NUCLEOTIDE SEQUENCE</scope>
</reference>
<feature type="non-terminal residue" evidence="3">
    <location>
        <position position="1"/>
    </location>
</feature>
<dbReference type="Proteomes" id="UP000663824">
    <property type="component" value="Unassembled WGS sequence"/>
</dbReference>
<protein>
    <submittedName>
        <fullName evidence="3">Uncharacterized protein</fullName>
    </submittedName>
</protein>
<evidence type="ECO:0000313" key="5">
    <source>
        <dbReference type="EMBL" id="CAF4868983.1"/>
    </source>
</evidence>
<dbReference type="PANTHER" id="PTHR13789">
    <property type="entry name" value="MONOOXYGENASE"/>
    <property type="match status" value="1"/>
</dbReference>
<dbReference type="GO" id="GO:0004497">
    <property type="term" value="F:monooxygenase activity"/>
    <property type="evidence" value="ECO:0007669"/>
    <property type="project" value="UniProtKB-KW"/>
</dbReference>
<feature type="non-terminal residue" evidence="3">
    <location>
        <position position="80"/>
    </location>
</feature>
<accession>A0A816UWN8</accession>
<dbReference type="PANTHER" id="PTHR13789:SF309">
    <property type="entry name" value="PUTATIVE (AFU_ORTHOLOGUE AFUA_6G14510)-RELATED"/>
    <property type="match status" value="1"/>
</dbReference>
<dbReference type="SUPFAM" id="SSF51905">
    <property type="entry name" value="FAD/NAD(P)-binding domain"/>
    <property type="match status" value="1"/>
</dbReference>
<dbReference type="EMBL" id="CAJOBI010126245">
    <property type="protein sequence ID" value="CAF4702300.1"/>
    <property type="molecule type" value="Genomic_DNA"/>
</dbReference>